<evidence type="ECO:0000256" key="2">
    <source>
        <dbReference type="ARBA" id="ARBA00022679"/>
    </source>
</evidence>
<comment type="similarity">
    <text evidence="5">Belongs to the class I-like SAM-binding methyltransferase superfamily. RsmB/NOP family.</text>
</comment>
<dbReference type="Gene3D" id="3.40.50.150">
    <property type="entry name" value="Vaccinia Virus protein VP39"/>
    <property type="match status" value="1"/>
</dbReference>
<sequence length="393" mass="41617">MTPAARVQSAIEVLDAVIAAARREGASAERITADWLKARRFIGSKDRRAIRDLAWSAIRLCGEVPETGRAAMLAVARCDPALAALFDGSKYGPAPIGEDEPVAAAGLAPAWLEERLAASGISREQGAALLDRAPLDLRANRLKTTRDRLAAVLPVAAQTTQAPDALRLPAGTPVETWPEFAEGLFEVQDTGSQLTCSALDVRPGEAVVDLCAGAGGKTLALAAALQGEGHLLACDIDRPRLSRLAPRAARAAARVETRLLDPGREAAALTDWQGRTDAVMIDAPCSGTGTWRRGPEARWRLTSQALARYTRTQADVLRIGAGLVRPGGRLTYVVCSLLDVEGPEVVAAFLAANPGWRVADQQVGAGTPRGAGCRLTPWDDSTDGFFFATLHRL</sequence>
<dbReference type="PANTHER" id="PTHR22807">
    <property type="entry name" value="NOP2 YEAST -RELATED NOL1/NOP2/FMU SUN DOMAIN-CONTAINING"/>
    <property type="match status" value="1"/>
</dbReference>
<protein>
    <submittedName>
        <fullName evidence="7">RNA methyltransferase</fullName>
    </submittedName>
</protein>
<dbReference type="GO" id="GO:0008173">
    <property type="term" value="F:RNA methyltransferase activity"/>
    <property type="evidence" value="ECO:0007669"/>
    <property type="project" value="InterPro"/>
</dbReference>
<evidence type="ECO:0000259" key="6">
    <source>
        <dbReference type="PROSITE" id="PS51686"/>
    </source>
</evidence>
<proteinExistence type="inferred from homology"/>
<dbReference type="Pfam" id="PF01189">
    <property type="entry name" value="Methyltr_RsmB-F"/>
    <property type="match status" value="1"/>
</dbReference>
<dbReference type="OrthoDB" id="9810297at2"/>
<keyword evidence="3 5" id="KW-0949">S-adenosyl-L-methionine</keyword>
<evidence type="ECO:0000313" key="8">
    <source>
        <dbReference type="Proteomes" id="UP000058012"/>
    </source>
</evidence>
<dbReference type="RefSeq" id="WP_067910789.1">
    <property type="nucleotide sequence ID" value="NZ_KQ954245.1"/>
</dbReference>
<gene>
    <name evidence="7" type="ORF">AQZ52_11695</name>
</gene>
<comment type="caution">
    <text evidence="7">The sequence shown here is derived from an EMBL/GenBank/DDBJ whole genome shotgun (WGS) entry which is preliminary data.</text>
</comment>
<keyword evidence="2 5" id="KW-0808">Transferase</keyword>
<dbReference type="PRINTS" id="PR02008">
    <property type="entry name" value="RCMTFAMILY"/>
</dbReference>
<feature type="domain" description="SAM-dependent MTase RsmB/NOP-type" evidence="6">
    <location>
        <begin position="102"/>
        <end position="393"/>
    </location>
</feature>
<dbReference type="InterPro" id="IPR049560">
    <property type="entry name" value="MeTrfase_RsmB-F_NOP2_cat"/>
</dbReference>
<dbReference type="Gene3D" id="3.30.70.1170">
    <property type="entry name" value="Sun protein, domain 3"/>
    <property type="match status" value="1"/>
</dbReference>
<feature type="binding site" evidence="5">
    <location>
        <position position="235"/>
    </location>
    <ligand>
        <name>S-adenosyl-L-methionine</name>
        <dbReference type="ChEBI" id="CHEBI:59789"/>
    </ligand>
</feature>
<evidence type="ECO:0000256" key="5">
    <source>
        <dbReference type="PROSITE-ProRule" id="PRU01023"/>
    </source>
</evidence>
<evidence type="ECO:0000256" key="3">
    <source>
        <dbReference type="ARBA" id="ARBA00022691"/>
    </source>
</evidence>
<feature type="active site" description="Nucleophile" evidence="5">
    <location>
        <position position="335"/>
    </location>
</feature>
<keyword evidence="1 5" id="KW-0489">Methyltransferase</keyword>
<dbReference type="InterPro" id="IPR023267">
    <property type="entry name" value="RCMT"/>
</dbReference>
<organism evidence="7 8">
    <name type="scientific">Novosphingobium fuchskuhlense</name>
    <dbReference type="NCBI Taxonomy" id="1117702"/>
    <lineage>
        <taxon>Bacteria</taxon>
        <taxon>Pseudomonadati</taxon>
        <taxon>Pseudomonadota</taxon>
        <taxon>Alphaproteobacteria</taxon>
        <taxon>Sphingomonadales</taxon>
        <taxon>Sphingomonadaceae</taxon>
        <taxon>Novosphingobium</taxon>
    </lineage>
</organism>
<accession>A0A117UUW5</accession>
<feature type="binding site" evidence="5">
    <location>
        <position position="282"/>
    </location>
    <ligand>
        <name>S-adenosyl-L-methionine</name>
        <dbReference type="ChEBI" id="CHEBI:59789"/>
    </ligand>
</feature>
<dbReference type="GO" id="GO:0001510">
    <property type="term" value="P:RNA methylation"/>
    <property type="evidence" value="ECO:0007669"/>
    <property type="project" value="InterPro"/>
</dbReference>
<evidence type="ECO:0000313" key="7">
    <source>
        <dbReference type="EMBL" id="KUR71310.1"/>
    </source>
</evidence>
<dbReference type="InterPro" id="IPR001678">
    <property type="entry name" value="MeTrfase_RsmB-F_NOP2_dom"/>
</dbReference>
<dbReference type="AlphaFoldDB" id="A0A117UUW5"/>
<dbReference type="EMBL" id="LLZS01000007">
    <property type="protein sequence ID" value="KUR71310.1"/>
    <property type="molecule type" value="Genomic_DNA"/>
</dbReference>
<dbReference type="STRING" id="1117702.AQZ52_11695"/>
<dbReference type="InterPro" id="IPR029063">
    <property type="entry name" value="SAM-dependent_MTases_sf"/>
</dbReference>
<dbReference type="SUPFAM" id="SSF53335">
    <property type="entry name" value="S-adenosyl-L-methionine-dependent methyltransferases"/>
    <property type="match status" value="1"/>
</dbReference>
<dbReference type="PANTHER" id="PTHR22807:SF53">
    <property type="entry name" value="RIBOSOMAL RNA SMALL SUBUNIT METHYLTRANSFERASE B-RELATED"/>
    <property type="match status" value="1"/>
</dbReference>
<evidence type="ECO:0000256" key="4">
    <source>
        <dbReference type="ARBA" id="ARBA00022884"/>
    </source>
</evidence>
<reference evidence="7 8" key="1">
    <citation type="submission" date="2015-10" db="EMBL/GenBank/DDBJ databases">
        <title>Draft genome sequence of Novosphingobium fuchskuhlense DSM 25065 isolated from a surface water sample of the southwest basin of Lake Grosse Fuchskuhle.</title>
        <authorList>
            <person name="Ruckert C."/>
            <person name="Winkler A."/>
            <person name="Glaeser J."/>
            <person name="Grossart H.-P."/>
            <person name="Kalinowski J."/>
            <person name="Glaeser S."/>
        </authorList>
    </citation>
    <scope>NUCLEOTIDE SEQUENCE [LARGE SCALE GENOMIC DNA]</scope>
    <source>
        <strain evidence="7 8">FNE08-7</strain>
    </source>
</reference>
<comment type="caution">
    <text evidence="5">Lacks conserved residue(s) required for the propagation of feature annotation.</text>
</comment>
<keyword evidence="4 5" id="KW-0694">RNA-binding</keyword>
<dbReference type="GO" id="GO:0003723">
    <property type="term" value="F:RNA binding"/>
    <property type="evidence" value="ECO:0007669"/>
    <property type="project" value="UniProtKB-UniRule"/>
</dbReference>
<dbReference type="PROSITE" id="PS51686">
    <property type="entry name" value="SAM_MT_RSMB_NOP"/>
    <property type="match status" value="1"/>
</dbReference>
<keyword evidence="8" id="KW-1185">Reference proteome</keyword>
<evidence type="ECO:0000256" key="1">
    <source>
        <dbReference type="ARBA" id="ARBA00022603"/>
    </source>
</evidence>
<name>A0A117UUW5_9SPHN</name>
<dbReference type="Proteomes" id="UP000058012">
    <property type="component" value="Unassembled WGS sequence"/>
</dbReference>